<reference evidence="3" key="1">
    <citation type="submission" date="2020-07" db="EMBL/GenBank/DDBJ databases">
        <title>Huge and variable diversity of episymbiotic CPR bacteria and DPANN archaea in groundwater ecosystems.</title>
        <authorList>
            <person name="He C.Y."/>
            <person name="Keren R."/>
            <person name="Whittaker M."/>
            <person name="Farag I.F."/>
            <person name="Doudna J."/>
            <person name="Cate J.H.D."/>
            <person name="Banfield J.F."/>
        </authorList>
    </citation>
    <scope>NUCLEOTIDE SEQUENCE</scope>
    <source>
        <strain evidence="3">NC_groundwater_1813_Pr3_B-0.1um_71_17</strain>
    </source>
</reference>
<comment type="caution">
    <text evidence="3">The sequence shown here is derived from an EMBL/GenBank/DDBJ whole genome shotgun (WGS) entry which is preliminary data.</text>
</comment>
<feature type="region of interest" description="Disordered" evidence="1">
    <location>
        <begin position="261"/>
        <end position="285"/>
    </location>
</feature>
<protein>
    <submittedName>
        <fullName evidence="3">Uncharacterized protein</fullName>
    </submittedName>
</protein>
<evidence type="ECO:0000313" key="4">
    <source>
        <dbReference type="Proteomes" id="UP000696931"/>
    </source>
</evidence>
<keyword evidence="2" id="KW-0472">Membrane</keyword>
<feature type="transmembrane region" description="Helical" evidence="2">
    <location>
        <begin position="58"/>
        <end position="78"/>
    </location>
</feature>
<accession>A0A933SD55</accession>
<sequence>MNSHRRPPISARHAFALAFDLAVRRDTLHSMVVPLALWAPWTLAPALAPMVFPGMHTSQLLLVQAASNLITFVAFVIVTSMLRFRAASVFHAGGHADPAPIGECYRLGLSRAPVLYLTEALRNIAFGISFSMLFVPFLYLGFKLSLATEAVVLRRESPVQAFSRSYHLTDGRFERWLEMIAMSVLMIVPVWFLCVVGFLLVPGSSWNTWLSVGSFLSAALMPIVQYAWSFFYLRLDELDQAEAEANAAIPAPTFAPVRRAAAGGAQPKLRLVESPKRDLDDPASD</sequence>
<feature type="transmembrane region" description="Helical" evidence="2">
    <location>
        <begin position="32"/>
        <end position="52"/>
    </location>
</feature>
<name>A0A933SD55_UNCEI</name>
<evidence type="ECO:0000256" key="2">
    <source>
        <dbReference type="SAM" id="Phobius"/>
    </source>
</evidence>
<feature type="transmembrane region" description="Helical" evidence="2">
    <location>
        <begin position="179"/>
        <end position="201"/>
    </location>
</feature>
<feature type="transmembrane region" description="Helical" evidence="2">
    <location>
        <begin position="120"/>
        <end position="142"/>
    </location>
</feature>
<dbReference type="Proteomes" id="UP000696931">
    <property type="component" value="Unassembled WGS sequence"/>
</dbReference>
<feature type="compositionally biased region" description="Basic and acidic residues" evidence="1">
    <location>
        <begin position="270"/>
        <end position="285"/>
    </location>
</feature>
<dbReference type="EMBL" id="JACRIW010000082">
    <property type="protein sequence ID" value="MBI5170194.1"/>
    <property type="molecule type" value="Genomic_DNA"/>
</dbReference>
<evidence type="ECO:0000313" key="3">
    <source>
        <dbReference type="EMBL" id="MBI5170194.1"/>
    </source>
</evidence>
<evidence type="ECO:0000256" key="1">
    <source>
        <dbReference type="SAM" id="MobiDB-lite"/>
    </source>
</evidence>
<feature type="transmembrane region" description="Helical" evidence="2">
    <location>
        <begin position="208"/>
        <end position="228"/>
    </location>
</feature>
<proteinExistence type="predicted"/>
<keyword evidence="2" id="KW-0812">Transmembrane</keyword>
<keyword evidence="2" id="KW-1133">Transmembrane helix</keyword>
<gene>
    <name evidence="3" type="ORF">HZA61_11940</name>
</gene>
<organism evidence="3 4">
    <name type="scientific">Eiseniibacteriota bacterium</name>
    <dbReference type="NCBI Taxonomy" id="2212470"/>
    <lineage>
        <taxon>Bacteria</taxon>
        <taxon>Candidatus Eiseniibacteriota</taxon>
    </lineage>
</organism>
<dbReference type="AlphaFoldDB" id="A0A933SD55"/>